<comment type="subcellular location">
    <subcellularLocation>
        <location evidence="1">Cell membrane</location>
        <topology evidence="1">Multi-pass membrane protein</topology>
    </subcellularLocation>
</comment>
<dbReference type="EMBL" id="JAXAVX010000020">
    <property type="protein sequence ID" value="MDX8153772.1"/>
    <property type="molecule type" value="Genomic_DNA"/>
</dbReference>
<keyword evidence="3 6" id="KW-0812">Transmembrane</keyword>
<dbReference type="Pfam" id="PF03626">
    <property type="entry name" value="COX4_pro"/>
    <property type="match status" value="1"/>
</dbReference>
<comment type="caution">
    <text evidence="7">The sequence shown here is derived from an EMBL/GenBank/DDBJ whole genome shotgun (WGS) entry which is preliminary data.</text>
</comment>
<evidence type="ECO:0000313" key="8">
    <source>
        <dbReference type="Proteomes" id="UP001277761"/>
    </source>
</evidence>
<reference evidence="7 8" key="1">
    <citation type="submission" date="2023-11" db="EMBL/GenBank/DDBJ databases">
        <authorList>
            <person name="Xu M."/>
            <person name="Jiang T."/>
        </authorList>
    </citation>
    <scope>NUCLEOTIDE SEQUENCE [LARGE SCALE GENOMIC DNA]</scope>
    <source>
        <strain evidence="7 8">SD</strain>
    </source>
</reference>
<evidence type="ECO:0000256" key="6">
    <source>
        <dbReference type="SAM" id="Phobius"/>
    </source>
</evidence>
<organism evidence="7 8">
    <name type="scientific">Patulibacter brassicae</name>
    <dbReference type="NCBI Taxonomy" id="1705717"/>
    <lineage>
        <taxon>Bacteria</taxon>
        <taxon>Bacillati</taxon>
        <taxon>Actinomycetota</taxon>
        <taxon>Thermoleophilia</taxon>
        <taxon>Solirubrobacterales</taxon>
        <taxon>Patulibacteraceae</taxon>
        <taxon>Patulibacter</taxon>
    </lineage>
</organism>
<name>A0ABU4VPJ2_9ACTN</name>
<feature type="transmembrane region" description="Helical" evidence="6">
    <location>
        <begin position="38"/>
        <end position="55"/>
    </location>
</feature>
<dbReference type="InterPro" id="IPR005171">
    <property type="entry name" value="Cyt_c_oxidase_su4_prok"/>
</dbReference>
<evidence type="ECO:0000256" key="4">
    <source>
        <dbReference type="ARBA" id="ARBA00022989"/>
    </source>
</evidence>
<dbReference type="Proteomes" id="UP001277761">
    <property type="component" value="Unassembled WGS sequence"/>
</dbReference>
<evidence type="ECO:0000256" key="5">
    <source>
        <dbReference type="ARBA" id="ARBA00023136"/>
    </source>
</evidence>
<evidence type="ECO:0000256" key="3">
    <source>
        <dbReference type="ARBA" id="ARBA00022692"/>
    </source>
</evidence>
<protein>
    <submittedName>
        <fullName evidence="7">Cytochrome C oxidase subunit IV family protein</fullName>
    </submittedName>
</protein>
<proteinExistence type="predicted"/>
<evidence type="ECO:0000313" key="7">
    <source>
        <dbReference type="EMBL" id="MDX8153772.1"/>
    </source>
</evidence>
<keyword evidence="4 6" id="KW-1133">Transmembrane helix</keyword>
<sequence>MPSVVQVLRSPLGLAWLVLVGATVVSAVLGWGQGGGEGTGSAILAISFLKAYLVGDRFMEVHAAPAWLRLVLLGYCAGVGGALIALLLLL</sequence>
<keyword evidence="2" id="KW-1003">Cell membrane</keyword>
<evidence type="ECO:0000256" key="2">
    <source>
        <dbReference type="ARBA" id="ARBA00022475"/>
    </source>
</evidence>
<keyword evidence="5 6" id="KW-0472">Membrane</keyword>
<gene>
    <name evidence="7" type="ORF">SK069_19400</name>
</gene>
<feature type="transmembrane region" description="Helical" evidence="6">
    <location>
        <begin position="12"/>
        <end position="32"/>
    </location>
</feature>
<keyword evidence="8" id="KW-1185">Reference proteome</keyword>
<feature type="transmembrane region" description="Helical" evidence="6">
    <location>
        <begin position="67"/>
        <end position="89"/>
    </location>
</feature>
<evidence type="ECO:0000256" key="1">
    <source>
        <dbReference type="ARBA" id="ARBA00004651"/>
    </source>
</evidence>
<dbReference type="RefSeq" id="WP_319955921.1">
    <property type="nucleotide sequence ID" value="NZ_JAXAVX010000020.1"/>
</dbReference>
<accession>A0ABU4VPJ2</accession>